<feature type="binding site" evidence="11">
    <location>
        <position position="20"/>
    </location>
    <ligand>
        <name>alpha-D-mannose 1-phosphate</name>
        <dbReference type="ChEBI" id="CHEBI:58409"/>
    </ligand>
</feature>
<evidence type="ECO:0000256" key="1">
    <source>
        <dbReference type="ARBA" id="ARBA00004496"/>
    </source>
</evidence>
<dbReference type="PANTHER" id="PTHR10466">
    <property type="entry name" value="PHOSPHOMANNOMUTASE"/>
    <property type="match status" value="1"/>
</dbReference>
<feature type="binding site" evidence="11">
    <location>
        <position position="145"/>
    </location>
    <ligand>
        <name>alpha-D-mannose 1-phosphate</name>
        <dbReference type="ChEBI" id="CHEBI:58409"/>
    </ligand>
</feature>
<feature type="binding site" evidence="12">
    <location>
        <position position="212"/>
    </location>
    <ligand>
        <name>Mg(2+)</name>
        <dbReference type="ChEBI" id="CHEBI:18420"/>
        <label>1</label>
    </ligand>
</feature>
<evidence type="ECO:0000256" key="8">
    <source>
        <dbReference type="ARBA" id="ARBA00022842"/>
    </source>
</evidence>
<dbReference type="EMBL" id="HACA01022058">
    <property type="protein sequence ID" value="CDW39419.1"/>
    <property type="molecule type" value="Transcribed_RNA"/>
</dbReference>
<dbReference type="PANTHER" id="PTHR10466:SF0">
    <property type="entry name" value="PHOSPHOMANNOMUTASE"/>
    <property type="match status" value="1"/>
</dbReference>
<comment type="similarity">
    <text evidence="3 13">Belongs to the eukaryotic PMM family.</text>
</comment>
<feature type="active site" description="Proton donor/acceptor" evidence="10">
    <location>
        <position position="13"/>
    </location>
</feature>
<dbReference type="Gene3D" id="3.30.1240.20">
    <property type="match status" value="1"/>
</dbReference>
<protein>
    <recommendedName>
        <fullName evidence="5 13">Phosphomannomutase</fullName>
        <ecNumber evidence="5 13">5.4.2.8</ecNumber>
    </recommendedName>
</protein>
<dbReference type="GO" id="GO:0009298">
    <property type="term" value="P:GDP-mannose biosynthetic process"/>
    <property type="evidence" value="ECO:0007669"/>
    <property type="project" value="UniProtKB-UniPathway"/>
</dbReference>
<feature type="binding site" evidence="12">
    <location>
        <position position="226"/>
    </location>
    <ligand>
        <name>Mg(2+)</name>
        <dbReference type="ChEBI" id="CHEBI:18420"/>
        <label>1</label>
    </ligand>
</feature>
<comment type="cofactor">
    <cofactor evidence="12">
        <name>Mg(2+)</name>
        <dbReference type="ChEBI" id="CHEBI:18420"/>
    </cofactor>
</comment>
<comment type="function">
    <text evidence="13">Involved in the synthesis of the GDP-mannose and dolichol-phosphate-mannose required for a number of critical mannosyl transfer reactions.</text>
</comment>
<name>A0A0K2UMC9_LEPSM</name>
<evidence type="ECO:0000256" key="2">
    <source>
        <dbReference type="ARBA" id="ARBA00004699"/>
    </source>
</evidence>
<evidence type="ECO:0000256" key="12">
    <source>
        <dbReference type="PIRSR" id="PIRSR605002-3"/>
    </source>
</evidence>
<evidence type="ECO:0000256" key="13">
    <source>
        <dbReference type="RuleBase" id="RU361118"/>
    </source>
</evidence>
<dbReference type="CDD" id="cd02585">
    <property type="entry name" value="HAD_PMM"/>
    <property type="match status" value="1"/>
</dbReference>
<dbReference type="Gene3D" id="3.40.50.1000">
    <property type="entry name" value="HAD superfamily/HAD-like"/>
    <property type="match status" value="1"/>
</dbReference>
<comment type="pathway">
    <text evidence="2 13">Nucleotide-sugar biosynthesis; GDP-alpha-D-mannose biosynthesis; alpha-D-mannose 1-phosphate from D-fructose 6-phosphate: step 2/2.</text>
</comment>
<organism evidence="14">
    <name type="scientific">Lepeophtheirus salmonis</name>
    <name type="common">Salmon louse</name>
    <name type="synonym">Caligus salmonis</name>
    <dbReference type="NCBI Taxonomy" id="72036"/>
    <lineage>
        <taxon>Eukaryota</taxon>
        <taxon>Metazoa</taxon>
        <taxon>Ecdysozoa</taxon>
        <taxon>Arthropoda</taxon>
        <taxon>Crustacea</taxon>
        <taxon>Multicrustacea</taxon>
        <taxon>Hexanauplia</taxon>
        <taxon>Copepoda</taxon>
        <taxon>Siphonostomatoida</taxon>
        <taxon>Caligidae</taxon>
        <taxon>Lepeophtheirus</taxon>
    </lineage>
</organism>
<dbReference type="GO" id="GO:0004615">
    <property type="term" value="F:phosphomannomutase activity"/>
    <property type="evidence" value="ECO:0007669"/>
    <property type="project" value="UniProtKB-EC"/>
</dbReference>
<evidence type="ECO:0000256" key="6">
    <source>
        <dbReference type="ARBA" id="ARBA00022490"/>
    </source>
</evidence>
<feature type="binding site" evidence="11">
    <location>
        <position position="181"/>
    </location>
    <ligand>
        <name>alpha-D-mannose 1-phosphate</name>
        <dbReference type="ChEBI" id="CHEBI:58409"/>
    </ligand>
</feature>
<dbReference type="InterPro" id="IPR036412">
    <property type="entry name" value="HAD-like_sf"/>
</dbReference>
<dbReference type="SUPFAM" id="SSF56784">
    <property type="entry name" value="HAD-like"/>
    <property type="match status" value="1"/>
</dbReference>
<comment type="subcellular location">
    <subcellularLocation>
        <location evidence="1 13">Cytoplasm</location>
    </subcellularLocation>
</comment>
<feature type="binding site" evidence="12">
    <location>
        <position position="11"/>
    </location>
    <ligand>
        <name>Mg(2+)</name>
        <dbReference type="ChEBI" id="CHEBI:18420"/>
        <label>1</label>
    </ligand>
</feature>
<proteinExistence type="inferred from homology"/>
<feature type="active site" description="Nucleophile" evidence="10">
    <location>
        <position position="11"/>
    </location>
</feature>
<feature type="binding site" evidence="11">
    <location>
        <position position="127"/>
    </location>
    <ligand>
        <name>alpha-D-mannose 1-phosphate</name>
        <dbReference type="ChEBI" id="CHEBI:58409"/>
    </ligand>
</feature>
<dbReference type="AlphaFoldDB" id="A0A0K2UMC9"/>
<dbReference type="OrthoDB" id="10264771at2759"/>
<reference evidence="14" key="1">
    <citation type="submission" date="2014-05" db="EMBL/GenBank/DDBJ databases">
        <authorList>
            <person name="Chronopoulou M."/>
        </authorList>
    </citation>
    <scope>NUCLEOTIDE SEQUENCE</scope>
    <source>
        <tissue evidence="14">Whole organism</tissue>
    </source>
</reference>
<evidence type="ECO:0000256" key="9">
    <source>
        <dbReference type="ARBA" id="ARBA00023235"/>
    </source>
</evidence>
<evidence type="ECO:0000256" key="10">
    <source>
        <dbReference type="PIRSR" id="PIRSR605002-1"/>
    </source>
</evidence>
<dbReference type="GO" id="GO:0005829">
    <property type="term" value="C:cytosol"/>
    <property type="evidence" value="ECO:0007669"/>
    <property type="project" value="TreeGrafter"/>
</dbReference>
<dbReference type="InterPro" id="IPR023214">
    <property type="entry name" value="HAD_sf"/>
</dbReference>
<feature type="binding site" evidence="11">
    <location>
        <position position="183"/>
    </location>
    <ligand>
        <name>alpha-D-mannose 1-phosphate</name>
        <dbReference type="ChEBI" id="CHEBI:58409"/>
    </ligand>
</feature>
<feature type="binding site" evidence="11">
    <location>
        <position position="138"/>
    </location>
    <ligand>
        <name>alpha-D-mannose 1-phosphate</name>
        <dbReference type="ChEBI" id="CHEBI:58409"/>
    </ligand>
</feature>
<keyword evidence="6 13" id="KW-0963">Cytoplasm</keyword>
<keyword evidence="8 12" id="KW-0460">Magnesium</keyword>
<dbReference type="InterPro" id="IPR043169">
    <property type="entry name" value="PMM_cap"/>
</dbReference>
<feature type="binding site" evidence="12">
    <location>
        <position position="224"/>
    </location>
    <ligand>
        <name>Mg(2+)</name>
        <dbReference type="ChEBI" id="CHEBI:18420"/>
        <label>1</label>
    </ligand>
</feature>
<keyword evidence="7 12" id="KW-0479">Metal-binding</keyword>
<dbReference type="SFLD" id="SFLDF00445">
    <property type="entry name" value="alpha-phosphomannomutase"/>
    <property type="match status" value="1"/>
</dbReference>
<gene>
    <name evidence="14" type="primary">Pmm2</name>
</gene>
<dbReference type="GO" id="GO:0006487">
    <property type="term" value="P:protein N-linked glycosylation"/>
    <property type="evidence" value="ECO:0007669"/>
    <property type="project" value="TreeGrafter"/>
</dbReference>
<evidence type="ECO:0000256" key="11">
    <source>
        <dbReference type="PIRSR" id="PIRSR605002-2"/>
    </source>
</evidence>
<comment type="catalytic activity">
    <reaction evidence="13">
        <text>alpha-D-mannose 1-phosphate = D-mannose 6-phosphate</text>
        <dbReference type="Rhea" id="RHEA:11140"/>
        <dbReference type="ChEBI" id="CHEBI:58409"/>
        <dbReference type="ChEBI" id="CHEBI:58735"/>
        <dbReference type="EC" id="5.4.2.8"/>
    </reaction>
</comment>
<sequence>MSRKSTLILFDVDGTLTQSRLTITKETQSFYDEVLKPEFTVGIVGGSDLSKIAEQIAQGDESKLITSWDYVFAENGLVGYKNGECVTKESISNALGEDKCQDIINFALDYLSKIRLPVKRGNFVEFRNGLINISPPGRSVSHEHRLQFFELDKKEGIRQGLANALMSRFKGIQVSLGGQISIDVFPENWDKRFCLKRVCDMDGFKDIYFFGDKTSPGGNDYEIFEDPRTKGFTVISPEDTIQQLKKTFNL</sequence>
<dbReference type="EC" id="5.4.2.8" evidence="5 13"/>
<dbReference type="Pfam" id="PF03332">
    <property type="entry name" value="PMM"/>
    <property type="match status" value="1"/>
</dbReference>
<dbReference type="SFLD" id="SFLDG01140">
    <property type="entry name" value="C2.B:_Phosphomannomutase_and_P"/>
    <property type="match status" value="1"/>
</dbReference>
<evidence type="ECO:0000256" key="5">
    <source>
        <dbReference type="ARBA" id="ARBA00012730"/>
    </source>
</evidence>
<dbReference type="UniPathway" id="UPA00126">
    <property type="reaction ID" value="UER00424"/>
</dbReference>
<dbReference type="GO" id="GO:0046872">
    <property type="term" value="F:metal ion binding"/>
    <property type="evidence" value="ECO:0007669"/>
    <property type="project" value="UniProtKB-KW"/>
</dbReference>
<dbReference type="FunFam" id="3.30.1240.20:FF:000001">
    <property type="entry name" value="Phosphomannomutase"/>
    <property type="match status" value="1"/>
</dbReference>
<evidence type="ECO:0000256" key="3">
    <source>
        <dbReference type="ARBA" id="ARBA00009736"/>
    </source>
</evidence>
<feature type="binding site" evidence="12">
    <location>
        <position position="13"/>
    </location>
    <ligand>
        <name>Mg(2+)</name>
        <dbReference type="ChEBI" id="CHEBI:18420"/>
        <label>1</label>
    </ligand>
</feature>
<accession>A0A0K2UMC9</accession>
<evidence type="ECO:0000313" key="14">
    <source>
        <dbReference type="EMBL" id="CDW39419.1"/>
    </source>
</evidence>
<dbReference type="InterPro" id="IPR006379">
    <property type="entry name" value="HAD-SF_hydro_IIB"/>
</dbReference>
<comment type="subunit">
    <text evidence="4 13">Homodimer.</text>
</comment>
<feature type="binding site" evidence="12">
    <location>
        <position position="229"/>
    </location>
    <ligand>
        <name>Mg(2+)</name>
        <dbReference type="ChEBI" id="CHEBI:18420"/>
        <label>1</label>
    </ligand>
</feature>
<dbReference type="InterPro" id="IPR005002">
    <property type="entry name" value="PMM"/>
</dbReference>
<dbReference type="GO" id="GO:0006013">
    <property type="term" value="P:mannose metabolic process"/>
    <property type="evidence" value="ECO:0007669"/>
    <property type="project" value="TreeGrafter"/>
</dbReference>
<dbReference type="SFLD" id="SFLDS00003">
    <property type="entry name" value="Haloacid_Dehalogenase"/>
    <property type="match status" value="1"/>
</dbReference>
<dbReference type="SFLD" id="SFLDG01143">
    <property type="entry name" value="C2.B.3:_Phosphomannomutase_Lik"/>
    <property type="match status" value="1"/>
</dbReference>
<keyword evidence="9 13" id="KW-0413">Isomerase</keyword>
<evidence type="ECO:0000256" key="7">
    <source>
        <dbReference type="ARBA" id="ARBA00022723"/>
    </source>
</evidence>
<evidence type="ECO:0000256" key="4">
    <source>
        <dbReference type="ARBA" id="ARBA00011738"/>
    </source>
</evidence>
<dbReference type="NCBIfam" id="TIGR01484">
    <property type="entry name" value="HAD-SF-IIB"/>
    <property type="match status" value="1"/>
</dbReference>